<organism evidence="2 3">
    <name type="scientific">Neolewinella lacunae</name>
    <dbReference type="NCBI Taxonomy" id="1517758"/>
    <lineage>
        <taxon>Bacteria</taxon>
        <taxon>Pseudomonadati</taxon>
        <taxon>Bacteroidota</taxon>
        <taxon>Saprospiria</taxon>
        <taxon>Saprospirales</taxon>
        <taxon>Lewinellaceae</taxon>
        <taxon>Neolewinella</taxon>
    </lineage>
</organism>
<gene>
    <name evidence="2" type="ORF">H9S92_09495</name>
</gene>
<dbReference type="AlphaFoldDB" id="A0A923PHY0"/>
<proteinExistence type="predicted"/>
<keyword evidence="1" id="KW-0812">Transmembrane</keyword>
<keyword evidence="1" id="KW-1133">Transmembrane helix</keyword>
<evidence type="ECO:0000313" key="3">
    <source>
        <dbReference type="Proteomes" id="UP000650081"/>
    </source>
</evidence>
<name>A0A923PHY0_9BACT</name>
<sequence>MTLLIRFYRPLRARWPFPVAGRLATVALPLVMALAIFPALSAQNSPSPAFPTDRHRELMEDISFKPIEVDEAAEPAEDPFEWTDFNWKIDLSDNATLFIALLLLLALGLLIFRMLGDIELRKRTQDAAPDERIDINSIEEEQLVAAGVSLSLLERAENAGQFDLAVRLHYIQLLKELQDGKLIKYRRDFSNRDYQNQLRRSDFLADFRAVTADYERFWYGKYPIDRLSYRLVQRKFSVLNQRIQTATTKPADYA</sequence>
<keyword evidence="3" id="KW-1185">Reference proteome</keyword>
<reference evidence="2" key="1">
    <citation type="submission" date="2020-08" db="EMBL/GenBank/DDBJ databases">
        <title>Lewinella bacteria from marine environments.</title>
        <authorList>
            <person name="Zhong Y."/>
        </authorList>
    </citation>
    <scope>NUCLEOTIDE SEQUENCE</scope>
    <source>
        <strain evidence="2">KCTC 42187</strain>
    </source>
</reference>
<dbReference type="EMBL" id="JACSIT010000098">
    <property type="protein sequence ID" value="MBC6994397.1"/>
    <property type="molecule type" value="Genomic_DNA"/>
</dbReference>
<accession>A0A923PHY0</accession>
<dbReference type="Proteomes" id="UP000650081">
    <property type="component" value="Unassembled WGS sequence"/>
</dbReference>
<evidence type="ECO:0000256" key="1">
    <source>
        <dbReference type="SAM" id="Phobius"/>
    </source>
</evidence>
<protein>
    <recommendedName>
        <fullName evidence="4">DUF4129 domain-containing protein</fullName>
    </recommendedName>
</protein>
<keyword evidence="1" id="KW-0472">Membrane</keyword>
<dbReference type="RefSeq" id="WP_187466473.1">
    <property type="nucleotide sequence ID" value="NZ_JACSIT010000098.1"/>
</dbReference>
<evidence type="ECO:0008006" key="4">
    <source>
        <dbReference type="Google" id="ProtNLM"/>
    </source>
</evidence>
<evidence type="ECO:0000313" key="2">
    <source>
        <dbReference type="EMBL" id="MBC6994397.1"/>
    </source>
</evidence>
<comment type="caution">
    <text evidence="2">The sequence shown here is derived from an EMBL/GenBank/DDBJ whole genome shotgun (WGS) entry which is preliminary data.</text>
</comment>
<feature type="transmembrane region" description="Helical" evidence="1">
    <location>
        <begin position="95"/>
        <end position="115"/>
    </location>
</feature>